<proteinExistence type="predicted"/>
<gene>
    <name evidence="2" type="ORF">GRF29_28g529788</name>
</gene>
<evidence type="ECO:0000313" key="2">
    <source>
        <dbReference type="EMBL" id="KAK3213652.1"/>
    </source>
</evidence>
<organism evidence="2 3">
    <name type="scientific">Pseudopithomyces chartarum</name>
    <dbReference type="NCBI Taxonomy" id="1892770"/>
    <lineage>
        <taxon>Eukaryota</taxon>
        <taxon>Fungi</taxon>
        <taxon>Dikarya</taxon>
        <taxon>Ascomycota</taxon>
        <taxon>Pezizomycotina</taxon>
        <taxon>Dothideomycetes</taxon>
        <taxon>Pleosporomycetidae</taxon>
        <taxon>Pleosporales</taxon>
        <taxon>Massarineae</taxon>
        <taxon>Didymosphaeriaceae</taxon>
        <taxon>Pseudopithomyces</taxon>
    </lineage>
</organism>
<feature type="non-terminal residue" evidence="2">
    <location>
        <position position="519"/>
    </location>
</feature>
<keyword evidence="3" id="KW-1185">Reference proteome</keyword>
<evidence type="ECO:0000313" key="3">
    <source>
        <dbReference type="Proteomes" id="UP001280581"/>
    </source>
</evidence>
<comment type="caution">
    <text evidence="2">The sequence shown here is derived from an EMBL/GenBank/DDBJ whole genome shotgun (WGS) entry which is preliminary data.</text>
</comment>
<sequence>MSPSPSPSRRLSTGGLPPVKIREQTLIDQPPTHTPTPCFSAWVRQEIIRIPPGWSASDYNFPTQRPTYAFHIYATTPRASDPQYLETLAGTLYKETREERSGRGDDLDCIDHPQILTALNSPSLASSSRPPKYQTPLEPHHHHHHDPPPLLSLTPELLSHIISQLDDKPTLSQLRLTCSTLSKHAAPHLFSSIYLSPAEEKMSAWKNITGSPSLRKYPRRATIHTRVDIEDDDFLRHDGMEVGEGFFAAIALLGELPGVGELRIGFTPQCAGRESEDYVMEGPDHRSELLRVMFQAVADRAGDEANRGIHKLQIENLQNCPIPEFTSSALFQSVTEKLDELHISIARENNTSAPDHDFECPELLSFPPYFLSHWLSPSPPPSGTSPSTTATTGLETFSLGYYTLAYPSSTTFLLSLPSLRKLLLQNCMIASYLRFEPDSLPTWSLDTSSWVDFPFEPLDEGEALVGYVSFQYAGTWAQVFDQLATLPLLEDFRFDYGDEWEGEYGLERREQCGRRVYAE</sequence>
<name>A0AAN6RJ57_9PLEO</name>
<protein>
    <recommendedName>
        <fullName evidence="4">F-box domain-containing protein</fullName>
    </recommendedName>
</protein>
<accession>A0AAN6RJ57</accession>
<feature type="region of interest" description="Disordered" evidence="1">
    <location>
        <begin position="120"/>
        <end position="150"/>
    </location>
</feature>
<evidence type="ECO:0000256" key="1">
    <source>
        <dbReference type="SAM" id="MobiDB-lite"/>
    </source>
</evidence>
<evidence type="ECO:0008006" key="4">
    <source>
        <dbReference type="Google" id="ProtNLM"/>
    </source>
</evidence>
<feature type="compositionally biased region" description="Polar residues" evidence="1">
    <location>
        <begin position="120"/>
        <end position="129"/>
    </location>
</feature>
<dbReference type="Proteomes" id="UP001280581">
    <property type="component" value="Unassembled WGS sequence"/>
</dbReference>
<dbReference type="EMBL" id="WVTA01000004">
    <property type="protein sequence ID" value="KAK3213652.1"/>
    <property type="molecule type" value="Genomic_DNA"/>
</dbReference>
<reference evidence="2 3" key="1">
    <citation type="submission" date="2021-02" db="EMBL/GenBank/DDBJ databases">
        <title>Genome assembly of Pseudopithomyces chartarum.</title>
        <authorList>
            <person name="Jauregui R."/>
            <person name="Singh J."/>
            <person name="Voisey C."/>
        </authorList>
    </citation>
    <scope>NUCLEOTIDE SEQUENCE [LARGE SCALE GENOMIC DNA]</scope>
    <source>
        <strain evidence="2 3">AGR01</strain>
    </source>
</reference>
<dbReference type="PANTHER" id="PTHR42057">
    <property type="entry name" value="F-BOX DOMAIN PROTEIN (AFU_ORTHOLOGUE AFUA_4G00200)"/>
    <property type="match status" value="1"/>
</dbReference>
<dbReference type="PANTHER" id="PTHR42057:SF2">
    <property type="entry name" value="F-BOX DOMAIN PROTEIN (AFU_ORTHOLOGUE AFUA_4G00200)-RELATED"/>
    <property type="match status" value="1"/>
</dbReference>
<dbReference type="AlphaFoldDB" id="A0AAN6RJ57"/>